<proteinExistence type="predicted"/>
<dbReference type="AlphaFoldDB" id="A0A6H9V1N4"/>
<keyword evidence="2" id="KW-1185">Reference proteome</keyword>
<name>A0A6H9V1N4_9ACTN</name>
<dbReference type="Proteomes" id="UP000442707">
    <property type="component" value="Unassembled WGS sequence"/>
</dbReference>
<evidence type="ECO:0000313" key="2">
    <source>
        <dbReference type="Proteomes" id="UP000442707"/>
    </source>
</evidence>
<reference evidence="1 2" key="1">
    <citation type="submission" date="2019-09" db="EMBL/GenBank/DDBJ databases">
        <title>Screening of Novel Bioactive Compounds from Soil-Associated.</title>
        <authorList>
            <person name="Zhao S."/>
        </authorList>
    </citation>
    <scope>NUCLEOTIDE SEQUENCE [LARGE SCALE GENOMIC DNA]</scope>
    <source>
        <strain evidence="1 2">HIT-DPA4</strain>
    </source>
</reference>
<dbReference type="EMBL" id="VZRB01000008">
    <property type="protein sequence ID" value="KAB1146909.1"/>
    <property type="molecule type" value="Genomic_DNA"/>
</dbReference>
<gene>
    <name evidence="1" type="ORF">F7R91_14330</name>
</gene>
<protein>
    <submittedName>
        <fullName evidence="1">Uncharacterized protein</fullName>
    </submittedName>
</protein>
<accession>A0A6H9V1N4</accession>
<evidence type="ECO:0000313" key="1">
    <source>
        <dbReference type="EMBL" id="KAB1146909.1"/>
    </source>
</evidence>
<organism evidence="1 2">
    <name type="scientific">Streptomyces luteolifulvus</name>
    <dbReference type="NCBI Taxonomy" id="2615112"/>
    <lineage>
        <taxon>Bacteria</taxon>
        <taxon>Bacillati</taxon>
        <taxon>Actinomycetota</taxon>
        <taxon>Actinomycetes</taxon>
        <taxon>Kitasatosporales</taxon>
        <taxon>Streptomycetaceae</taxon>
        <taxon>Streptomyces</taxon>
    </lineage>
</organism>
<comment type="caution">
    <text evidence="1">The sequence shown here is derived from an EMBL/GenBank/DDBJ whole genome shotgun (WGS) entry which is preliminary data.</text>
</comment>
<sequence>MSGHVERIVAHDVSYANGRVLFLADADGRMRIQLSTLEEDLRTIRNVTDDEVLLLPEGGGDCV</sequence>